<feature type="compositionally biased region" description="Basic and acidic residues" evidence="1">
    <location>
        <begin position="66"/>
        <end position="84"/>
    </location>
</feature>
<organism evidence="2 3">
    <name type="scientific">Brassica cretica</name>
    <name type="common">Mustard</name>
    <dbReference type="NCBI Taxonomy" id="69181"/>
    <lineage>
        <taxon>Eukaryota</taxon>
        <taxon>Viridiplantae</taxon>
        <taxon>Streptophyta</taxon>
        <taxon>Embryophyta</taxon>
        <taxon>Tracheophyta</taxon>
        <taxon>Spermatophyta</taxon>
        <taxon>Magnoliopsida</taxon>
        <taxon>eudicotyledons</taxon>
        <taxon>Gunneridae</taxon>
        <taxon>Pentapetalae</taxon>
        <taxon>rosids</taxon>
        <taxon>malvids</taxon>
        <taxon>Brassicales</taxon>
        <taxon>Brassicaceae</taxon>
        <taxon>Brassiceae</taxon>
        <taxon>Brassica</taxon>
    </lineage>
</organism>
<accession>A0A8S9GH10</accession>
<sequence>MEQEPRRGGPKVRRPIKRSLKRHRRSLFKPLTGPTRAGHRAQTPTHMRVEAHELAVVVEKPTSTHHAKEENTNVREPNESHPPEPNDPLTRNNTPPKTGKDTEALLLTDRGSRSRPAREKIDLHQTPKSDYSHHLLLDLLAIVPEIADGPPESNPSAAEHFPESNPNP</sequence>
<dbReference type="EMBL" id="QGKW02002005">
    <property type="protein sequence ID" value="KAF2543657.1"/>
    <property type="molecule type" value="Genomic_DNA"/>
</dbReference>
<feature type="compositionally biased region" description="Basic and acidic residues" evidence="1">
    <location>
        <begin position="110"/>
        <end position="131"/>
    </location>
</feature>
<evidence type="ECO:0000256" key="1">
    <source>
        <dbReference type="SAM" id="MobiDB-lite"/>
    </source>
</evidence>
<feature type="compositionally biased region" description="Basic residues" evidence="1">
    <location>
        <begin position="8"/>
        <end position="27"/>
    </location>
</feature>
<proteinExistence type="predicted"/>
<name>A0A8S9GH10_BRACR</name>
<comment type="caution">
    <text evidence="2">The sequence shown here is derived from an EMBL/GenBank/DDBJ whole genome shotgun (WGS) entry which is preliminary data.</text>
</comment>
<dbReference type="Proteomes" id="UP000712281">
    <property type="component" value="Unassembled WGS sequence"/>
</dbReference>
<gene>
    <name evidence="2" type="ORF">F2Q68_00032693</name>
</gene>
<feature type="region of interest" description="Disordered" evidence="1">
    <location>
        <begin position="1"/>
        <end position="131"/>
    </location>
</feature>
<feature type="region of interest" description="Disordered" evidence="1">
    <location>
        <begin position="146"/>
        <end position="168"/>
    </location>
</feature>
<dbReference type="AlphaFoldDB" id="A0A8S9GH10"/>
<reference evidence="2" key="1">
    <citation type="submission" date="2019-12" db="EMBL/GenBank/DDBJ databases">
        <title>Genome sequencing and annotation of Brassica cretica.</title>
        <authorList>
            <person name="Studholme D.J."/>
            <person name="Sarris P.F."/>
        </authorList>
    </citation>
    <scope>NUCLEOTIDE SEQUENCE</scope>
    <source>
        <strain evidence="2">PFS-001/15</strain>
        <tissue evidence="2">Leaf</tissue>
    </source>
</reference>
<evidence type="ECO:0000313" key="2">
    <source>
        <dbReference type="EMBL" id="KAF2543657.1"/>
    </source>
</evidence>
<protein>
    <submittedName>
        <fullName evidence="2">Uncharacterized protein</fullName>
    </submittedName>
</protein>
<evidence type="ECO:0000313" key="3">
    <source>
        <dbReference type="Proteomes" id="UP000712281"/>
    </source>
</evidence>